<reference evidence="2 3" key="1">
    <citation type="journal article" date="2019" name="Int. J. Syst. Evol. Microbiol.">
        <title>The Global Catalogue of Microorganisms (GCM) 10K type strain sequencing project: providing services to taxonomists for standard genome sequencing and annotation.</title>
        <authorList>
            <consortium name="The Broad Institute Genomics Platform"/>
            <consortium name="The Broad Institute Genome Sequencing Center for Infectious Disease"/>
            <person name="Wu L."/>
            <person name="Ma J."/>
        </authorList>
    </citation>
    <scope>NUCLEOTIDE SEQUENCE [LARGE SCALE GENOMIC DNA]</scope>
    <source>
        <strain evidence="2 3">JCM 17504</strain>
    </source>
</reference>
<sequence>MWIGILGFFTVASTNIPPHPQITLIVLGYLVVAQAENLPDGFSVVGYVLGFLLLVLIPLLALGDGDSAPTASRAK</sequence>
<dbReference type="Proteomes" id="UP001501729">
    <property type="component" value="Unassembled WGS sequence"/>
</dbReference>
<keyword evidence="1" id="KW-1133">Transmembrane helix</keyword>
<evidence type="ECO:0000256" key="1">
    <source>
        <dbReference type="SAM" id="Phobius"/>
    </source>
</evidence>
<gene>
    <name evidence="2" type="ORF">GCM10025751_05030</name>
</gene>
<dbReference type="AlphaFoldDB" id="A0AAV3UBY9"/>
<name>A0AAV3UBY9_9EURY</name>
<keyword evidence="1" id="KW-0472">Membrane</keyword>
<dbReference type="EMBL" id="BAABKX010000001">
    <property type="protein sequence ID" value="GAA5042084.1"/>
    <property type="molecule type" value="Genomic_DNA"/>
</dbReference>
<evidence type="ECO:0000313" key="2">
    <source>
        <dbReference type="EMBL" id="GAA5042084.1"/>
    </source>
</evidence>
<organism evidence="2 3">
    <name type="scientific">Haladaptatus pallidirubidus</name>
    <dbReference type="NCBI Taxonomy" id="1008152"/>
    <lineage>
        <taxon>Archaea</taxon>
        <taxon>Methanobacteriati</taxon>
        <taxon>Methanobacteriota</taxon>
        <taxon>Stenosarchaea group</taxon>
        <taxon>Halobacteria</taxon>
        <taxon>Halobacteriales</taxon>
        <taxon>Haladaptataceae</taxon>
        <taxon>Haladaptatus</taxon>
    </lineage>
</organism>
<feature type="transmembrane region" description="Helical" evidence="1">
    <location>
        <begin position="44"/>
        <end position="63"/>
    </location>
</feature>
<accession>A0AAV3UBY9</accession>
<comment type="caution">
    <text evidence="2">The sequence shown here is derived from an EMBL/GenBank/DDBJ whole genome shotgun (WGS) entry which is preliminary data.</text>
</comment>
<keyword evidence="3" id="KW-1185">Reference proteome</keyword>
<protein>
    <submittedName>
        <fullName evidence="2">Uncharacterized protein</fullName>
    </submittedName>
</protein>
<keyword evidence="1" id="KW-0812">Transmembrane</keyword>
<evidence type="ECO:0000313" key="3">
    <source>
        <dbReference type="Proteomes" id="UP001501729"/>
    </source>
</evidence>
<proteinExistence type="predicted"/>